<sequence>MDKFSNQCLNCIAWCKVLIDLDSPSDGKEGGTKLDALPTETEFLVSLLAGRRNNRLASQDHSDNKTTLSSPPNESHIKGYIQFLGINNKKDTFNILLANEVRELGLTLGVTVLFDNVAKYDQYLASQK</sequence>
<organism evidence="1 2">
    <name type="scientific">Puccinia sorghi</name>
    <dbReference type="NCBI Taxonomy" id="27349"/>
    <lineage>
        <taxon>Eukaryota</taxon>
        <taxon>Fungi</taxon>
        <taxon>Dikarya</taxon>
        <taxon>Basidiomycota</taxon>
        <taxon>Pucciniomycotina</taxon>
        <taxon>Pucciniomycetes</taxon>
        <taxon>Pucciniales</taxon>
        <taxon>Pucciniaceae</taxon>
        <taxon>Puccinia</taxon>
    </lineage>
</organism>
<gene>
    <name evidence="1" type="ORF">VP01_2161g4</name>
</gene>
<dbReference type="EMBL" id="LAVV01007016">
    <property type="protein sequence ID" value="KNZ57428.1"/>
    <property type="molecule type" value="Genomic_DNA"/>
</dbReference>
<evidence type="ECO:0000313" key="2">
    <source>
        <dbReference type="Proteomes" id="UP000037035"/>
    </source>
</evidence>
<dbReference type="Proteomes" id="UP000037035">
    <property type="component" value="Unassembled WGS sequence"/>
</dbReference>
<protein>
    <submittedName>
        <fullName evidence="1">Uncharacterized protein</fullName>
    </submittedName>
</protein>
<comment type="caution">
    <text evidence="1">The sequence shown here is derived from an EMBL/GenBank/DDBJ whole genome shotgun (WGS) entry which is preliminary data.</text>
</comment>
<keyword evidence="2" id="KW-1185">Reference proteome</keyword>
<dbReference type="VEuPathDB" id="FungiDB:VP01_2161g4"/>
<reference evidence="1 2" key="1">
    <citation type="submission" date="2015-08" db="EMBL/GenBank/DDBJ databases">
        <title>Next Generation Sequencing and Analysis of the Genome of Puccinia sorghi L Schw, the Causal Agent of Maize Common Rust.</title>
        <authorList>
            <person name="Rochi L."/>
            <person name="Burguener G."/>
            <person name="Darino M."/>
            <person name="Turjanski A."/>
            <person name="Kreff E."/>
            <person name="Dieguez M.J."/>
            <person name="Sacco F."/>
        </authorList>
    </citation>
    <scope>NUCLEOTIDE SEQUENCE [LARGE SCALE GENOMIC DNA]</scope>
    <source>
        <strain evidence="1 2">RO10H11247</strain>
    </source>
</reference>
<name>A0A0L6V9K0_9BASI</name>
<proteinExistence type="predicted"/>
<evidence type="ECO:0000313" key="1">
    <source>
        <dbReference type="EMBL" id="KNZ57428.1"/>
    </source>
</evidence>
<accession>A0A0L6V9K0</accession>
<dbReference type="AlphaFoldDB" id="A0A0L6V9K0"/>